<dbReference type="SUPFAM" id="SSF48452">
    <property type="entry name" value="TPR-like"/>
    <property type="match status" value="1"/>
</dbReference>
<keyword evidence="10" id="KW-1185">Reference proteome</keyword>
<evidence type="ECO:0000313" key="10">
    <source>
        <dbReference type="Proteomes" id="UP001501371"/>
    </source>
</evidence>
<evidence type="ECO:0000313" key="9">
    <source>
        <dbReference type="EMBL" id="GAA1165948.1"/>
    </source>
</evidence>
<evidence type="ECO:0000256" key="5">
    <source>
        <dbReference type="ARBA" id="ARBA00023163"/>
    </source>
</evidence>
<proteinExistence type="inferred from homology"/>
<feature type="compositionally biased region" description="Basic and acidic residues" evidence="7">
    <location>
        <begin position="318"/>
        <end position="328"/>
    </location>
</feature>
<feature type="compositionally biased region" description="Low complexity" evidence="7">
    <location>
        <begin position="885"/>
        <end position="898"/>
    </location>
</feature>
<dbReference type="SMART" id="SM01043">
    <property type="entry name" value="BTAD"/>
    <property type="match status" value="1"/>
</dbReference>
<feature type="region of interest" description="Disordered" evidence="7">
    <location>
        <begin position="880"/>
        <end position="906"/>
    </location>
</feature>
<dbReference type="Pfam" id="PF00486">
    <property type="entry name" value="Trans_reg_C"/>
    <property type="match status" value="1"/>
</dbReference>
<dbReference type="InterPro" id="IPR001867">
    <property type="entry name" value="OmpR/PhoB-type_DNA-bd"/>
</dbReference>
<evidence type="ECO:0000256" key="6">
    <source>
        <dbReference type="PROSITE-ProRule" id="PRU01091"/>
    </source>
</evidence>
<dbReference type="SMART" id="SM00862">
    <property type="entry name" value="Trans_reg_C"/>
    <property type="match status" value="1"/>
</dbReference>
<dbReference type="InterPro" id="IPR027417">
    <property type="entry name" value="P-loop_NTPase"/>
</dbReference>
<name>A0ABN1USU6_9ACTN</name>
<evidence type="ECO:0000256" key="2">
    <source>
        <dbReference type="ARBA" id="ARBA00023012"/>
    </source>
</evidence>
<feature type="compositionally biased region" description="Low complexity" evidence="7">
    <location>
        <begin position="284"/>
        <end position="302"/>
    </location>
</feature>
<keyword evidence="2" id="KW-0902">Two-component regulatory system</keyword>
<keyword evidence="5" id="KW-0804">Transcription</keyword>
<dbReference type="PANTHER" id="PTHR35807:SF1">
    <property type="entry name" value="TRANSCRIPTIONAL REGULATOR REDD"/>
    <property type="match status" value="1"/>
</dbReference>
<dbReference type="CDD" id="cd15831">
    <property type="entry name" value="BTAD"/>
    <property type="match status" value="1"/>
</dbReference>
<evidence type="ECO:0000259" key="8">
    <source>
        <dbReference type="PROSITE" id="PS51755"/>
    </source>
</evidence>
<protein>
    <recommendedName>
        <fullName evidence="8">OmpR/PhoB-type domain-containing protein</fullName>
    </recommendedName>
</protein>
<feature type="region of interest" description="Disordered" evidence="7">
    <location>
        <begin position="257"/>
        <end position="328"/>
    </location>
</feature>
<feature type="DNA-binding region" description="OmpR/PhoB-type" evidence="6">
    <location>
        <begin position="1"/>
        <end position="97"/>
    </location>
</feature>
<dbReference type="Gene3D" id="1.10.10.10">
    <property type="entry name" value="Winged helix-like DNA-binding domain superfamily/Winged helix DNA-binding domain"/>
    <property type="match status" value="1"/>
</dbReference>
<accession>A0ABN1USU6</accession>
<comment type="similarity">
    <text evidence="1">Belongs to the AfsR/DnrI/RedD regulatory family.</text>
</comment>
<dbReference type="InterPro" id="IPR051677">
    <property type="entry name" value="AfsR-DnrI-RedD_regulator"/>
</dbReference>
<feature type="compositionally biased region" description="Basic and acidic residues" evidence="7">
    <location>
        <begin position="450"/>
        <end position="459"/>
    </location>
</feature>
<evidence type="ECO:0000256" key="7">
    <source>
        <dbReference type="SAM" id="MobiDB-lite"/>
    </source>
</evidence>
<dbReference type="PROSITE" id="PS51755">
    <property type="entry name" value="OMPR_PHOB"/>
    <property type="match status" value="1"/>
</dbReference>
<dbReference type="Gene3D" id="1.25.40.10">
    <property type="entry name" value="Tetratricopeptide repeat domain"/>
    <property type="match status" value="1"/>
</dbReference>
<dbReference type="SUPFAM" id="SSF52540">
    <property type="entry name" value="P-loop containing nucleoside triphosphate hydrolases"/>
    <property type="match status" value="1"/>
</dbReference>
<sequence>MWWAVLGSLEVQIDSRPIGLGGAKQRRVLAALLAEAGSAVSVERLVDSVWGDDPPPSAVGTLRAYVANLRRALEPDRAPRKAARLLVSSPAGYRLDVPPERYDAARFAALTTSAGTFLTDGRPVEALAAVDRALGLWRGPAFGEFTAEPFAALEASRLEELRLVAQERRAEAQLAAGLAESAAAGLRPLVAAEPLRERRWLMLAVALYRCGRQAEAREALREVRRVLADGLGIEPGPGLRGIERAILGQDPLLELDRALRPAPPPDEERARTTAAQETRPGRPPVAASRPSPPTASALASRPSGHRPGRGPVTGRPRHTPDSGLEGRDDVLASVDRALTELSGGRGGLLLVTGEPGIGKTRVGAAALERAAARGLPAAVGRCPDDEGVPALWPWLTVLRSVADPDGTGHRTGARARISPERARTPGPATWSGAGGELSRSGEQARSGLKPYRDGPWHRAEGTPATVVERLARSAAEQPLLVVIDDLHRADPDSVRVLRVLASMLPELPLLLLATSRDRPELDGPAASLIADMTGSWVRRWPLRRLTEREVARALARRAGHAVDREVARIVHRRCGGVPFHVTELARLLPVVDTGPLTEALPEGTRDLVAYRLRRLPDGATEVLTVAAVVGEEFDFELLAEVSDVSADRLLDILEAAALWGLIAETGLVGRYRFSHALVRDTLRHTYSRVRVARLHARVAMAQERRASRGNVSPELLDAVAFHWLAAAPVGHAEQAVTALSAAGGRAESAYAHRHAARLVAAAVRIVDDHAPPGTAEQTGRLFGLLVRWGRLSCRAAQREEAAVALERAIGLARSLGDPEALALAATVHTVETFTATREYGTHDDTVVTALEEALRSLPEEDSPLRCLALAALATERYFDHPPDPAAAGHPGTPTAADAESGVAGPHVDSAQDRLSAEAVAMARRLGDDTLLLQALHLRHQAVRHPRTLAERQELVDEQLDLATRPGVSADWMPTLLLRRALIRLEAGDMPAAQRGIDACALANQRVRLPEVEVHLRWWAAMRRGLAGDLAAAERLAAQAYELHRHTAWGAEPALFAHRVSWLLDEERYEEMEPLVRAAHRTGGPVTPEHLGLVRALQGRRSEARTLCPPAGLRPDPPQDWLWLLQTVLRAYTWALCGDAASCRVALRRLLPYAGRAVTTGSAMLCWGSVDHFLGEVAAVAGERELAIRLMRGAVGHNGELGCTRWQRRSAGRLAELTAER</sequence>
<dbReference type="SUPFAM" id="SSF46894">
    <property type="entry name" value="C-terminal effector domain of the bipartite response regulators"/>
    <property type="match status" value="1"/>
</dbReference>
<keyword evidence="3" id="KW-0805">Transcription regulation</keyword>
<dbReference type="PANTHER" id="PTHR35807">
    <property type="entry name" value="TRANSCRIPTIONAL REGULATOR REDD-RELATED"/>
    <property type="match status" value="1"/>
</dbReference>
<dbReference type="CDD" id="cd00383">
    <property type="entry name" value="trans_reg_C"/>
    <property type="match status" value="1"/>
</dbReference>
<keyword evidence="4 6" id="KW-0238">DNA-binding</keyword>
<dbReference type="InterPro" id="IPR005158">
    <property type="entry name" value="BTAD"/>
</dbReference>
<gene>
    <name evidence="9" type="ORF">GCM10009654_23570</name>
</gene>
<organism evidence="9 10">
    <name type="scientific">Streptomyces hebeiensis</name>
    <dbReference type="NCBI Taxonomy" id="229486"/>
    <lineage>
        <taxon>Bacteria</taxon>
        <taxon>Bacillati</taxon>
        <taxon>Actinomycetota</taxon>
        <taxon>Actinomycetes</taxon>
        <taxon>Kitasatosporales</taxon>
        <taxon>Streptomycetaceae</taxon>
        <taxon>Streptomyces</taxon>
    </lineage>
</organism>
<evidence type="ECO:0000256" key="4">
    <source>
        <dbReference type="ARBA" id="ARBA00023125"/>
    </source>
</evidence>
<dbReference type="InterPro" id="IPR041664">
    <property type="entry name" value="AAA_16"/>
</dbReference>
<feature type="region of interest" description="Disordered" evidence="7">
    <location>
        <begin position="403"/>
        <end position="459"/>
    </location>
</feature>
<feature type="domain" description="OmpR/PhoB-type" evidence="8">
    <location>
        <begin position="1"/>
        <end position="97"/>
    </location>
</feature>
<dbReference type="Pfam" id="PF13191">
    <property type="entry name" value="AAA_16"/>
    <property type="match status" value="1"/>
</dbReference>
<dbReference type="SMART" id="SM00382">
    <property type="entry name" value="AAA"/>
    <property type="match status" value="1"/>
</dbReference>
<reference evidence="9 10" key="1">
    <citation type="journal article" date="2019" name="Int. J. Syst. Evol. Microbiol.">
        <title>The Global Catalogue of Microorganisms (GCM) 10K type strain sequencing project: providing services to taxonomists for standard genome sequencing and annotation.</title>
        <authorList>
            <consortium name="The Broad Institute Genomics Platform"/>
            <consortium name="The Broad Institute Genome Sequencing Center for Infectious Disease"/>
            <person name="Wu L."/>
            <person name="Ma J."/>
        </authorList>
    </citation>
    <scope>NUCLEOTIDE SEQUENCE [LARGE SCALE GENOMIC DNA]</scope>
    <source>
        <strain evidence="9 10">JCM 12696</strain>
    </source>
</reference>
<dbReference type="InterPro" id="IPR011990">
    <property type="entry name" value="TPR-like_helical_dom_sf"/>
</dbReference>
<evidence type="ECO:0000256" key="3">
    <source>
        <dbReference type="ARBA" id="ARBA00023015"/>
    </source>
</evidence>
<dbReference type="Proteomes" id="UP001501371">
    <property type="component" value="Unassembled WGS sequence"/>
</dbReference>
<evidence type="ECO:0000256" key="1">
    <source>
        <dbReference type="ARBA" id="ARBA00005820"/>
    </source>
</evidence>
<dbReference type="InterPro" id="IPR016032">
    <property type="entry name" value="Sig_transdc_resp-reg_C-effctor"/>
</dbReference>
<dbReference type="EMBL" id="BAAAKV010000017">
    <property type="protein sequence ID" value="GAA1165948.1"/>
    <property type="molecule type" value="Genomic_DNA"/>
</dbReference>
<dbReference type="InterPro" id="IPR003593">
    <property type="entry name" value="AAA+_ATPase"/>
</dbReference>
<dbReference type="InterPro" id="IPR036388">
    <property type="entry name" value="WH-like_DNA-bd_sf"/>
</dbReference>
<comment type="caution">
    <text evidence="9">The sequence shown here is derived from an EMBL/GenBank/DDBJ whole genome shotgun (WGS) entry which is preliminary data.</text>
</comment>
<dbReference type="Pfam" id="PF03704">
    <property type="entry name" value="BTAD"/>
    <property type="match status" value="1"/>
</dbReference>